<feature type="compositionally biased region" description="Low complexity" evidence="9">
    <location>
        <begin position="1015"/>
        <end position="1024"/>
    </location>
</feature>
<evidence type="ECO:0000256" key="9">
    <source>
        <dbReference type="SAM" id="MobiDB-lite"/>
    </source>
</evidence>
<feature type="transmembrane region" description="Helical" evidence="10">
    <location>
        <begin position="459"/>
        <end position="477"/>
    </location>
</feature>
<dbReference type="AlphaFoldDB" id="A0A9W8CUN1"/>
<feature type="transmembrane region" description="Helical" evidence="10">
    <location>
        <begin position="429"/>
        <end position="447"/>
    </location>
</feature>
<feature type="domain" description="Potassium channel" evidence="11">
    <location>
        <begin position="412"/>
        <end position="484"/>
    </location>
</feature>
<comment type="similarity">
    <text evidence="8">Belongs to the two pore domain potassium channel (TC 1.A.1.8) family.</text>
</comment>
<dbReference type="PANTHER" id="PTHR11003:SF291">
    <property type="entry name" value="IP11374P"/>
    <property type="match status" value="1"/>
</dbReference>
<comment type="subcellular location">
    <subcellularLocation>
        <location evidence="1">Membrane</location>
        <topology evidence="1">Multi-pass membrane protein</topology>
    </subcellularLocation>
</comment>
<evidence type="ECO:0000259" key="11">
    <source>
        <dbReference type="Pfam" id="PF07885"/>
    </source>
</evidence>
<name>A0A9W8CUN1_9FUNG</name>
<feature type="region of interest" description="Disordered" evidence="9">
    <location>
        <begin position="1"/>
        <end position="74"/>
    </location>
</feature>
<evidence type="ECO:0000256" key="10">
    <source>
        <dbReference type="SAM" id="Phobius"/>
    </source>
</evidence>
<proteinExistence type="inferred from homology"/>
<feature type="compositionally biased region" description="Basic residues" evidence="9">
    <location>
        <begin position="684"/>
        <end position="700"/>
    </location>
</feature>
<evidence type="ECO:0000256" key="5">
    <source>
        <dbReference type="ARBA" id="ARBA00023065"/>
    </source>
</evidence>
<reference evidence="12" key="1">
    <citation type="submission" date="2022-07" db="EMBL/GenBank/DDBJ databases">
        <title>Phylogenomic reconstructions and comparative analyses of Kickxellomycotina fungi.</title>
        <authorList>
            <person name="Reynolds N.K."/>
            <person name="Stajich J.E."/>
            <person name="Barry K."/>
            <person name="Grigoriev I.V."/>
            <person name="Crous P."/>
            <person name="Smith M.E."/>
        </authorList>
    </citation>
    <scope>NUCLEOTIDE SEQUENCE</scope>
    <source>
        <strain evidence="12">BCRC 34381</strain>
    </source>
</reference>
<dbReference type="GO" id="GO:0022841">
    <property type="term" value="F:potassium ion leak channel activity"/>
    <property type="evidence" value="ECO:0007669"/>
    <property type="project" value="TreeGrafter"/>
</dbReference>
<feature type="compositionally biased region" description="Low complexity" evidence="9">
    <location>
        <begin position="737"/>
        <end position="749"/>
    </location>
</feature>
<evidence type="ECO:0000256" key="3">
    <source>
        <dbReference type="ARBA" id="ARBA00022692"/>
    </source>
</evidence>
<dbReference type="EMBL" id="JANBOI010001029">
    <property type="protein sequence ID" value="KAJ1727642.1"/>
    <property type="molecule type" value="Genomic_DNA"/>
</dbReference>
<dbReference type="GO" id="GO:0015271">
    <property type="term" value="F:outward rectifier potassium channel activity"/>
    <property type="evidence" value="ECO:0007669"/>
    <property type="project" value="TreeGrafter"/>
</dbReference>
<dbReference type="Pfam" id="PF07885">
    <property type="entry name" value="Ion_trans_2"/>
    <property type="match status" value="2"/>
</dbReference>
<feature type="transmembrane region" description="Helical" evidence="10">
    <location>
        <begin position="405"/>
        <end position="423"/>
    </location>
</feature>
<dbReference type="InterPro" id="IPR013099">
    <property type="entry name" value="K_chnl_dom"/>
</dbReference>
<protein>
    <submittedName>
        <fullName evidence="12">Potassium channel</fullName>
    </submittedName>
</protein>
<sequence>MGPPGGPTPGDGPAPDEGPALNDSRGHAPDDVCTRSSRSSRSGYAGGSSDADSGNGGAAAVDHGNDDDEQAPVVTFADASARNFGILRNTQSAVLLSNNERSTSPARMPPAVPHHGLAPHAEPGAYGAASETSTNEPLGSPRTSDSSPEMEDLWFQRARTFSVAEVLEPAAGHAGDRRPPESIHTLPRVATVVSAKERDDDDDLPPMRLGREITNDLRNIQLTFDQRTDSKRSSGNPLRHLLRSKHNYRALVTYGGYLFPINILLNVILLGRGWLQLTTANPDDTHSRVNNPVGYLITSIISLILIVVSGVCFILRCLEFDVMMTTQISVFSNFANAALILVSAIIYLKTERPKHPDAQLTGEYYCSYAGAAVALLNAALLLLDIVVTPGFRYRGSGMSRQQRMLQLNLIVVVVWIGIGGYVWSKIEDWDTVTSVMFCMVTVTTIGYGNISPTKTYSRILQLIYGPIGILMFGMMLLNTRNVIMQLTRDTFKVARRDFEARRSRIQQDITAARVRRRLAVRPERRGLRSMLNDLLGRVFLSRNERMRVGIPHWLRNTFDEDTDHVGSADLEAGEQRGDMHADDGDPGQFGLPRDRQQATGSHDAPGEDSPAHASAMGDGGNITFATAGSRKPSSQLHTGLGMHRIYSLQHQSDAAEQNDAPHQMERTYTSASRLSHVREVLARSGKRHGIRRRLGLRRRDRSADARRPERGGEDSSAASDGDSDAEASGNEGGRGDAAGLDAGQTLQPGGTTGGPRREPYDADVTPPKAQSRGKDKERGGGAQARHRWTHGRRDLVKQLWVALALNVVFWLSSSGIFYAIERDQWSYFDAMWYGYVTFTTIGYGDVVPKTTEGMVAFICLCFVAVGLETFLVVSGVTLCTDMLNQAMKRTRVQRRIARHKKGLVAYEIRRHIKHPNYNPFGRGDDEGMLATGFRRLRHSLRHAGEVLRGRRPAREAFSRHRTKDQRARDEKIAAGFIRHTTGMGGFAGANWQPPSRSPSPVSVVIDPAPRHHSAHPAAGGHARSTPVPAPVRPFTSMQPAACSRRDSRSSERSSPSESFRSSPEDIIWTCL</sequence>
<feature type="compositionally biased region" description="Pro residues" evidence="9">
    <location>
        <begin position="1"/>
        <end position="12"/>
    </location>
</feature>
<dbReference type="Gene3D" id="1.10.287.70">
    <property type="match status" value="2"/>
</dbReference>
<keyword evidence="5 8" id="KW-0406">Ion transport</keyword>
<evidence type="ECO:0000256" key="2">
    <source>
        <dbReference type="ARBA" id="ARBA00022448"/>
    </source>
</evidence>
<evidence type="ECO:0000256" key="1">
    <source>
        <dbReference type="ARBA" id="ARBA00004141"/>
    </source>
</evidence>
<feature type="transmembrane region" description="Helical" evidence="10">
    <location>
        <begin position="295"/>
        <end position="318"/>
    </location>
</feature>
<feature type="transmembrane region" description="Helical" evidence="10">
    <location>
        <begin position="854"/>
        <end position="879"/>
    </location>
</feature>
<feature type="transmembrane region" description="Helical" evidence="10">
    <location>
        <begin position="832"/>
        <end position="848"/>
    </location>
</feature>
<keyword evidence="3 8" id="KW-0812">Transmembrane</keyword>
<keyword evidence="7 8" id="KW-0407">Ion channel</keyword>
<feature type="transmembrane region" description="Helical" evidence="10">
    <location>
        <begin position="251"/>
        <end position="275"/>
    </location>
</feature>
<dbReference type="OrthoDB" id="297496at2759"/>
<evidence type="ECO:0000313" key="12">
    <source>
        <dbReference type="EMBL" id="KAJ1727642.1"/>
    </source>
</evidence>
<evidence type="ECO:0000256" key="8">
    <source>
        <dbReference type="RuleBase" id="RU003857"/>
    </source>
</evidence>
<feature type="transmembrane region" description="Helical" evidence="10">
    <location>
        <begin position="330"/>
        <end position="348"/>
    </location>
</feature>
<organism evidence="12 13">
    <name type="scientific">Coemansia biformis</name>
    <dbReference type="NCBI Taxonomy" id="1286918"/>
    <lineage>
        <taxon>Eukaryota</taxon>
        <taxon>Fungi</taxon>
        <taxon>Fungi incertae sedis</taxon>
        <taxon>Zoopagomycota</taxon>
        <taxon>Kickxellomycotina</taxon>
        <taxon>Kickxellomycetes</taxon>
        <taxon>Kickxellales</taxon>
        <taxon>Kickxellaceae</taxon>
        <taxon>Coemansia</taxon>
    </lineage>
</organism>
<evidence type="ECO:0000313" key="13">
    <source>
        <dbReference type="Proteomes" id="UP001143981"/>
    </source>
</evidence>
<dbReference type="GO" id="GO:0030322">
    <property type="term" value="P:stabilization of membrane potential"/>
    <property type="evidence" value="ECO:0007669"/>
    <property type="project" value="TreeGrafter"/>
</dbReference>
<feature type="region of interest" description="Disordered" evidence="9">
    <location>
        <begin position="575"/>
        <end position="637"/>
    </location>
</feature>
<feature type="domain" description="Potassium channel" evidence="11">
    <location>
        <begin position="807"/>
        <end position="872"/>
    </location>
</feature>
<dbReference type="GO" id="GO:0005886">
    <property type="term" value="C:plasma membrane"/>
    <property type="evidence" value="ECO:0007669"/>
    <property type="project" value="TreeGrafter"/>
</dbReference>
<feature type="compositionally biased region" description="Low complexity" evidence="9">
    <location>
        <begin position="35"/>
        <end position="53"/>
    </location>
</feature>
<feature type="compositionally biased region" description="Basic and acidic residues" evidence="9">
    <location>
        <begin position="701"/>
        <end position="713"/>
    </location>
</feature>
<feature type="region of interest" description="Disordered" evidence="9">
    <location>
        <begin position="651"/>
        <end position="787"/>
    </location>
</feature>
<evidence type="ECO:0000256" key="4">
    <source>
        <dbReference type="ARBA" id="ARBA00022989"/>
    </source>
</evidence>
<keyword evidence="4 10" id="KW-1133">Transmembrane helix</keyword>
<dbReference type="PANTHER" id="PTHR11003">
    <property type="entry name" value="POTASSIUM CHANNEL, SUBFAMILY K"/>
    <property type="match status" value="1"/>
</dbReference>
<accession>A0A9W8CUN1</accession>
<dbReference type="SUPFAM" id="SSF81324">
    <property type="entry name" value="Voltage-gated potassium channels"/>
    <property type="match status" value="2"/>
</dbReference>
<dbReference type="InterPro" id="IPR003280">
    <property type="entry name" value="2pore_dom_K_chnl"/>
</dbReference>
<feature type="region of interest" description="Disordered" evidence="9">
    <location>
        <begin position="991"/>
        <end position="1064"/>
    </location>
</feature>
<feature type="compositionally biased region" description="Polar residues" evidence="9">
    <location>
        <begin position="130"/>
        <end position="147"/>
    </location>
</feature>
<comment type="caution">
    <text evidence="12">The sequence shown here is derived from an EMBL/GenBank/DDBJ whole genome shotgun (WGS) entry which is preliminary data.</text>
</comment>
<feature type="transmembrane region" description="Helical" evidence="10">
    <location>
        <begin position="799"/>
        <end position="820"/>
    </location>
</feature>
<feature type="compositionally biased region" description="Low complexity" evidence="9">
    <location>
        <begin position="1052"/>
        <end position="1064"/>
    </location>
</feature>
<evidence type="ECO:0000256" key="7">
    <source>
        <dbReference type="ARBA" id="ARBA00023303"/>
    </source>
</evidence>
<evidence type="ECO:0000256" key="6">
    <source>
        <dbReference type="ARBA" id="ARBA00023136"/>
    </source>
</evidence>
<feature type="compositionally biased region" description="Basic and acidic residues" evidence="9">
    <location>
        <begin position="24"/>
        <end position="33"/>
    </location>
</feature>
<feature type="region of interest" description="Disordered" evidence="9">
    <location>
        <begin position="99"/>
        <end position="149"/>
    </location>
</feature>
<feature type="compositionally biased region" description="Polar residues" evidence="9">
    <location>
        <begin position="623"/>
        <end position="637"/>
    </location>
</feature>
<keyword evidence="2 8" id="KW-0813">Transport</keyword>
<feature type="transmembrane region" description="Helical" evidence="10">
    <location>
        <begin position="368"/>
        <end position="393"/>
    </location>
</feature>
<dbReference type="Proteomes" id="UP001143981">
    <property type="component" value="Unassembled WGS sequence"/>
</dbReference>
<keyword evidence="6 10" id="KW-0472">Membrane</keyword>
<gene>
    <name evidence="12" type="primary">TOK1</name>
    <name evidence="12" type="ORF">LPJ61_004467</name>
</gene>
<keyword evidence="13" id="KW-1185">Reference proteome</keyword>
<dbReference type="PRINTS" id="PR01333">
    <property type="entry name" value="2POREKCHANEL"/>
</dbReference>